<evidence type="ECO:0000256" key="1">
    <source>
        <dbReference type="SAM" id="MobiDB-lite"/>
    </source>
</evidence>
<dbReference type="GO" id="GO:0003676">
    <property type="term" value="F:nucleic acid binding"/>
    <property type="evidence" value="ECO:0007669"/>
    <property type="project" value="InterPro"/>
</dbReference>
<dbReference type="Gene3D" id="3.30.420.10">
    <property type="entry name" value="Ribonuclease H-like superfamily/Ribonuclease H"/>
    <property type="match status" value="1"/>
</dbReference>
<dbReference type="RefSeq" id="WP_184171398.1">
    <property type="nucleotide sequence ID" value="NZ_BAABAG010000015.1"/>
</dbReference>
<sequence>MSGRVLQVEADGGSRGNPGVAGYGALVRDPDTGEILMTDAAPLGRASNNVAEYSGLVAGLRMARDLDPEARVHVLMDSKLVVEQMSGRWKIKHEDMRRLAAEARAVLPADRVTYEWIPRNRNKDADRLSNEAMDAGARGGQWDAGASEVPVSAPAAPARSAAAGRAEESSDEPVLEADADARAVEAEAPDADGQDAAAPQAPTPTGRLHHVEVWVADLTAAEAGLGWLLGELGYVPGEGWAEGRTYQGAGEYIVLESGPDVVGGAHERTRPGLNHLAFRAGTRARVDELTAAARERGFRLLFADRHPHAGGADHYAAYLEAPDGFEVELVAVED</sequence>
<dbReference type="PROSITE" id="PS50879">
    <property type="entry name" value="RNASE_H_1"/>
    <property type="match status" value="1"/>
</dbReference>
<feature type="domain" description="RNase H type-1" evidence="2">
    <location>
        <begin position="2"/>
        <end position="142"/>
    </location>
</feature>
<dbReference type="Proteomes" id="UP000567246">
    <property type="component" value="Unassembled WGS sequence"/>
</dbReference>
<evidence type="ECO:0000313" key="5">
    <source>
        <dbReference type="Proteomes" id="UP000567246"/>
    </source>
</evidence>
<dbReference type="Pfam" id="PF13669">
    <property type="entry name" value="Glyoxalase_4"/>
    <property type="match status" value="1"/>
</dbReference>
<dbReference type="InterPro" id="IPR002156">
    <property type="entry name" value="RNaseH_domain"/>
</dbReference>
<evidence type="ECO:0000259" key="2">
    <source>
        <dbReference type="PROSITE" id="PS50879"/>
    </source>
</evidence>
<reference evidence="4 5" key="1">
    <citation type="submission" date="2020-08" db="EMBL/GenBank/DDBJ databases">
        <title>Sequencing the genomes of 1000 actinobacteria strains.</title>
        <authorList>
            <person name="Klenk H.-P."/>
        </authorList>
    </citation>
    <scope>NUCLEOTIDE SEQUENCE [LARGE SCALE GENOMIC DNA]</scope>
    <source>
        <strain evidence="4 5">DSM 17945</strain>
    </source>
</reference>
<organism evidence="4 5">
    <name type="scientific">Micrococcus endophyticus</name>
    <dbReference type="NCBI Taxonomy" id="455343"/>
    <lineage>
        <taxon>Bacteria</taxon>
        <taxon>Bacillati</taxon>
        <taxon>Actinomycetota</taxon>
        <taxon>Actinomycetes</taxon>
        <taxon>Micrococcales</taxon>
        <taxon>Micrococcaceae</taxon>
        <taxon>Micrococcus</taxon>
    </lineage>
</organism>
<feature type="compositionally biased region" description="Acidic residues" evidence="1">
    <location>
        <begin position="169"/>
        <end position="178"/>
    </location>
</feature>
<dbReference type="EC" id="5.4.2.12" evidence="4"/>
<feature type="compositionally biased region" description="Low complexity" evidence="1">
    <location>
        <begin position="144"/>
        <end position="164"/>
    </location>
</feature>
<keyword evidence="5" id="KW-1185">Reference proteome</keyword>
<dbReference type="PANTHER" id="PTHR46387:SF2">
    <property type="entry name" value="RIBONUCLEASE HI"/>
    <property type="match status" value="1"/>
</dbReference>
<dbReference type="Pfam" id="PF13456">
    <property type="entry name" value="RVT_3"/>
    <property type="match status" value="1"/>
</dbReference>
<dbReference type="AlphaFoldDB" id="A0A7W9JIJ9"/>
<dbReference type="InterPro" id="IPR036397">
    <property type="entry name" value="RNaseH_sf"/>
</dbReference>
<dbReference type="EMBL" id="JACHMW010000001">
    <property type="protein sequence ID" value="MBB5848344.1"/>
    <property type="molecule type" value="Genomic_DNA"/>
</dbReference>
<dbReference type="GO" id="GO:0004523">
    <property type="term" value="F:RNA-DNA hybrid ribonuclease activity"/>
    <property type="evidence" value="ECO:0007669"/>
    <property type="project" value="InterPro"/>
</dbReference>
<dbReference type="SUPFAM" id="SSF54593">
    <property type="entry name" value="Glyoxalase/Bleomycin resistance protein/Dihydroxybiphenyl dioxygenase"/>
    <property type="match status" value="1"/>
</dbReference>
<feature type="region of interest" description="Disordered" evidence="1">
    <location>
        <begin position="135"/>
        <end position="205"/>
    </location>
</feature>
<dbReference type="PROSITE" id="PS51819">
    <property type="entry name" value="VOC"/>
    <property type="match status" value="1"/>
</dbReference>
<feature type="domain" description="VOC" evidence="3">
    <location>
        <begin position="207"/>
        <end position="332"/>
    </location>
</feature>
<dbReference type="PANTHER" id="PTHR46387">
    <property type="entry name" value="POLYNUCLEOTIDYL TRANSFERASE, RIBONUCLEASE H-LIKE SUPERFAMILY PROTEIN"/>
    <property type="match status" value="1"/>
</dbReference>
<proteinExistence type="predicted"/>
<keyword evidence="4" id="KW-0413">Isomerase</keyword>
<dbReference type="CDD" id="cd09279">
    <property type="entry name" value="RNase_HI_like"/>
    <property type="match status" value="1"/>
</dbReference>
<dbReference type="InterPro" id="IPR012337">
    <property type="entry name" value="RNaseH-like_sf"/>
</dbReference>
<dbReference type="SUPFAM" id="SSF53098">
    <property type="entry name" value="Ribonuclease H-like"/>
    <property type="match status" value="1"/>
</dbReference>
<accession>A0A7W9JIJ9</accession>
<evidence type="ECO:0000313" key="4">
    <source>
        <dbReference type="EMBL" id="MBB5848344.1"/>
    </source>
</evidence>
<dbReference type="InterPro" id="IPR037523">
    <property type="entry name" value="VOC_core"/>
</dbReference>
<evidence type="ECO:0000259" key="3">
    <source>
        <dbReference type="PROSITE" id="PS51819"/>
    </source>
</evidence>
<protein>
    <submittedName>
        <fullName evidence="4">Putative phosphoglycerate mutase</fullName>
        <ecNumber evidence="4">5.4.2.12</ecNumber>
    </submittedName>
</protein>
<feature type="compositionally biased region" description="Low complexity" evidence="1">
    <location>
        <begin position="194"/>
        <end position="205"/>
    </location>
</feature>
<gene>
    <name evidence="4" type="ORF">HDA33_000908</name>
</gene>
<comment type="caution">
    <text evidence="4">The sequence shown here is derived from an EMBL/GenBank/DDBJ whole genome shotgun (WGS) entry which is preliminary data.</text>
</comment>
<dbReference type="InterPro" id="IPR029068">
    <property type="entry name" value="Glyas_Bleomycin-R_OHBP_Dase"/>
</dbReference>
<dbReference type="Gene3D" id="3.10.180.10">
    <property type="entry name" value="2,3-Dihydroxybiphenyl 1,2-Dioxygenase, domain 1"/>
    <property type="match status" value="1"/>
</dbReference>
<name>A0A7W9JIJ9_9MICC</name>
<dbReference type="GO" id="GO:0004619">
    <property type="term" value="F:phosphoglycerate mutase activity"/>
    <property type="evidence" value="ECO:0007669"/>
    <property type="project" value="UniProtKB-EC"/>
</dbReference>